<dbReference type="Pfam" id="PF00005">
    <property type="entry name" value="ABC_tran"/>
    <property type="match status" value="1"/>
</dbReference>
<feature type="compositionally biased region" description="Basic and acidic residues" evidence="1">
    <location>
        <begin position="320"/>
        <end position="337"/>
    </location>
</feature>
<reference evidence="3" key="2">
    <citation type="submission" date="2021-09" db="EMBL/GenBank/DDBJ databases">
        <authorList>
            <person name="Jia N."/>
            <person name="Wang J."/>
            <person name="Shi W."/>
            <person name="Du L."/>
            <person name="Sun Y."/>
            <person name="Zhan W."/>
            <person name="Jiang J."/>
            <person name="Wang Q."/>
            <person name="Zhang B."/>
            <person name="Ji P."/>
            <person name="Sakyi L.B."/>
            <person name="Cui X."/>
            <person name="Yuan T."/>
            <person name="Jiang B."/>
            <person name="Yang W."/>
            <person name="Lam T.T.-Y."/>
            <person name="Chang Q."/>
            <person name="Ding S."/>
            <person name="Wang X."/>
            <person name="Zhu J."/>
            <person name="Ruan X."/>
            <person name="Zhao L."/>
            <person name="Wei J."/>
            <person name="Que T."/>
            <person name="Du C."/>
            <person name="Cheng J."/>
            <person name="Dai P."/>
            <person name="Han X."/>
            <person name="Huang E."/>
            <person name="Gao Y."/>
            <person name="Liu J."/>
            <person name="Shao H."/>
            <person name="Ye R."/>
            <person name="Li L."/>
            <person name="Wei W."/>
            <person name="Wang X."/>
            <person name="Wang C."/>
            <person name="Huo Q."/>
            <person name="Li W."/>
            <person name="Guo W."/>
            <person name="Chen H."/>
            <person name="Chen S."/>
            <person name="Zhou L."/>
            <person name="Zhou L."/>
            <person name="Ni X."/>
            <person name="Tian J."/>
            <person name="Zhou Y."/>
            <person name="Sheng Y."/>
            <person name="Liu T."/>
            <person name="Pan Y."/>
            <person name="Xia L."/>
            <person name="Li J."/>
            <person name="Zhao F."/>
            <person name="Cao W."/>
        </authorList>
    </citation>
    <scope>NUCLEOTIDE SEQUENCE</scope>
    <source>
        <strain evidence="3">Rmic-2018</strain>
        <tissue evidence="3">Larvae</tissue>
    </source>
</reference>
<organism evidence="3 4">
    <name type="scientific">Rhipicephalus microplus</name>
    <name type="common">Cattle tick</name>
    <name type="synonym">Boophilus microplus</name>
    <dbReference type="NCBI Taxonomy" id="6941"/>
    <lineage>
        <taxon>Eukaryota</taxon>
        <taxon>Metazoa</taxon>
        <taxon>Ecdysozoa</taxon>
        <taxon>Arthropoda</taxon>
        <taxon>Chelicerata</taxon>
        <taxon>Arachnida</taxon>
        <taxon>Acari</taxon>
        <taxon>Parasitiformes</taxon>
        <taxon>Ixodida</taxon>
        <taxon>Ixodoidea</taxon>
        <taxon>Ixodidae</taxon>
        <taxon>Rhipicephalinae</taxon>
        <taxon>Rhipicephalus</taxon>
        <taxon>Boophilus</taxon>
    </lineage>
</organism>
<dbReference type="GO" id="GO:0005319">
    <property type="term" value="F:lipid transporter activity"/>
    <property type="evidence" value="ECO:0007669"/>
    <property type="project" value="TreeGrafter"/>
</dbReference>
<evidence type="ECO:0000313" key="4">
    <source>
        <dbReference type="Proteomes" id="UP000821866"/>
    </source>
</evidence>
<feature type="compositionally biased region" description="Polar residues" evidence="1">
    <location>
        <begin position="1"/>
        <end position="10"/>
    </location>
</feature>
<feature type="region of interest" description="Disordered" evidence="1">
    <location>
        <begin position="284"/>
        <end position="388"/>
    </location>
</feature>
<proteinExistence type="predicted"/>
<evidence type="ECO:0000259" key="2">
    <source>
        <dbReference type="Pfam" id="PF00005"/>
    </source>
</evidence>
<keyword evidence="4" id="KW-1185">Reference proteome</keyword>
<dbReference type="InterPro" id="IPR003439">
    <property type="entry name" value="ABC_transporter-like_ATP-bd"/>
</dbReference>
<feature type="domain" description="ABC transporter" evidence="2">
    <location>
        <begin position="427"/>
        <end position="478"/>
    </location>
</feature>
<dbReference type="Gene3D" id="3.40.50.300">
    <property type="entry name" value="P-loop containing nucleotide triphosphate hydrolases"/>
    <property type="match status" value="1"/>
</dbReference>
<dbReference type="GO" id="GO:0016887">
    <property type="term" value="F:ATP hydrolysis activity"/>
    <property type="evidence" value="ECO:0007669"/>
    <property type="project" value="InterPro"/>
</dbReference>
<dbReference type="GO" id="GO:0005524">
    <property type="term" value="F:ATP binding"/>
    <property type="evidence" value="ECO:0007669"/>
    <property type="project" value="InterPro"/>
</dbReference>
<feature type="region of interest" description="Disordered" evidence="1">
    <location>
        <begin position="156"/>
        <end position="188"/>
    </location>
</feature>
<comment type="caution">
    <text evidence="3">The sequence shown here is derived from an EMBL/GenBank/DDBJ whole genome shotgun (WGS) entry which is preliminary data.</text>
</comment>
<dbReference type="EMBL" id="JABSTU010000002">
    <property type="protein sequence ID" value="KAH8037251.1"/>
    <property type="molecule type" value="Genomic_DNA"/>
</dbReference>
<dbReference type="Proteomes" id="UP000821866">
    <property type="component" value="Chromosome 10"/>
</dbReference>
<dbReference type="InterPro" id="IPR026082">
    <property type="entry name" value="ABCA"/>
</dbReference>
<dbReference type="PANTHER" id="PTHR19229:SF250">
    <property type="entry name" value="ABC TRANSPORTER DOMAIN-CONTAINING PROTEIN-RELATED"/>
    <property type="match status" value="1"/>
</dbReference>
<name>A0A9J6ERV6_RHIMP</name>
<evidence type="ECO:0000313" key="3">
    <source>
        <dbReference type="EMBL" id="KAH8037251.1"/>
    </source>
</evidence>
<accession>A0A9J6ERV6</accession>
<feature type="compositionally biased region" description="Low complexity" evidence="1">
    <location>
        <begin position="171"/>
        <end position="184"/>
    </location>
</feature>
<gene>
    <name evidence="3" type="ORF">HPB51_009694</name>
</gene>
<evidence type="ECO:0000256" key="1">
    <source>
        <dbReference type="SAM" id="MobiDB-lite"/>
    </source>
</evidence>
<dbReference type="InterPro" id="IPR027417">
    <property type="entry name" value="P-loop_NTPase"/>
</dbReference>
<reference evidence="3" key="1">
    <citation type="journal article" date="2020" name="Cell">
        <title>Large-Scale Comparative Analyses of Tick Genomes Elucidate Their Genetic Diversity and Vector Capacities.</title>
        <authorList>
            <consortium name="Tick Genome and Microbiome Consortium (TIGMIC)"/>
            <person name="Jia N."/>
            <person name="Wang J."/>
            <person name="Shi W."/>
            <person name="Du L."/>
            <person name="Sun Y."/>
            <person name="Zhan W."/>
            <person name="Jiang J.F."/>
            <person name="Wang Q."/>
            <person name="Zhang B."/>
            <person name="Ji P."/>
            <person name="Bell-Sakyi L."/>
            <person name="Cui X.M."/>
            <person name="Yuan T.T."/>
            <person name="Jiang B.G."/>
            <person name="Yang W.F."/>
            <person name="Lam T.T."/>
            <person name="Chang Q.C."/>
            <person name="Ding S.J."/>
            <person name="Wang X.J."/>
            <person name="Zhu J.G."/>
            <person name="Ruan X.D."/>
            <person name="Zhao L."/>
            <person name="Wei J.T."/>
            <person name="Ye R.Z."/>
            <person name="Que T.C."/>
            <person name="Du C.H."/>
            <person name="Zhou Y.H."/>
            <person name="Cheng J.X."/>
            <person name="Dai P.F."/>
            <person name="Guo W.B."/>
            <person name="Han X.H."/>
            <person name="Huang E.J."/>
            <person name="Li L.F."/>
            <person name="Wei W."/>
            <person name="Gao Y.C."/>
            <person name="Liu J.Z."/>
            <person name="Shao H.Z."/>
            <person name="Wang X."/>
            <person name="Wang C.C."/>
            <person name="Yang T.C."/>
            <person name="Huo Q.B."/>
            <person name="Li W."/>
            <person name="Chen H.Y."/>
            <person name="Chen S.E."/>
            <person name="Zhou L.G."/>
            <person name="Ni X.B."/>
            <person name="Tian J.H."/>
            <person name="Sheng Y."/>
            <person name="Liu T."/>
            <person name="Pan Y.S."/>
            <person name="Xia L.Y."/>
            <person name="Li J."/>
            <person name="Zhao F."/>
            <person name="Cao W.C."/>
        </authorList>
    </citation>
    <scope>NUCLEOTIDE SEQUENCE</scope>
    <source>
        <strain evidence="3">Rmic-2018</strain>
    </source>
</reference>
<dbReference type="GO" id="GO:0016020">
    <property type="term" value="C:membrane"/>
    <property type="evidence" value="ECO:0007669"/>
    <property type="project" value="InterPro"/>
</dbReference>
<dbReference type="VEuPathDB" id="VectorBase:LOC119161828"/>
<dbReference type="GO" id="GO:0140359">
    <property type="term" value="F:ABC-type transporter activity"/>
    <property type="evidence" value="ECO:0007669"/>
    <property type="project" value="InterPro"/>
</dbReference>
<dbReference type="PANTHER" id="PTHR19229">
    <property type="entry name" value="ATP-BINDING CASSETTE TRANSPORTER SUBFAMILY A ABCA"/>
    <property type="match status" value="1"/>
</dbReference>
<dbReference type="AlphaFoldDB" id="A0A9J6ERV6"/>
<sequence>MAQSGATTATGAPPRECRANSSGGDLRDMGRNVVTFLWRSLLVQAIRRHYVATMLELGFVLLSFGAALQRQAPVPLDSSPNATELDSLLVSRRPTHVVSGPDTSYNRKLLEAVVALYSASDATQNQTKPFTTLNASLVSDVAKDCAEIAVSSKSVGASDVRGPGDARKLARATPTPAASRTQSTGPFDEDDFGATRIFHEYMYAIEQAHLKLQRMYSLSTEDEYEDVKIVVEDLPGWVFSKMINSYRPEFVITMFMVFTITATRRLNAIGYELSTDLAEWRREVKRKRKQTSKGSPGRALSPRKRGFADEPPRPTSAAEIARESLERRGRGHTELSHRPRRAFQPSRPLPSFRCVSRRRNDENLLEWRAQGPPSTAEDAKTTPKRDPEVEEEKQLAISLCEEKDFTAHTLVARNLCKSFDESSAVRSFNLALRPSECFGLLGVHGSGKTTTLNLLAGLTEATYGEAYTEKASMQENARKVSILSLSLVCLIKRER</sequence>
<protein>
    <recommendedName>
        <fullName evidence="2">ABC transporter domain-containing protein</fullName>
    </recommendedName>
</protein>
<feature type="region of interest" description="Disordered" evidence="1">
    <location>
        <begin position="1"/>
        <end position="24"/>
    </location>
</feature>
<dbReference type="SUPFAM" id="SSF52540">
    <property type="entry name" value="P-loop containing nucleoside triphosphate hydrolases"/>
    <property type="match status" value="1"/>
</dbReference>
<feature type="compositionally biased region" description="Basic and acidic residues" evidence="1">
    <location>
        <begin position="377"/>
        <end position="387"/>
    </location>
</feature>